<reference evidence="2 3" key="1">
    <citation type="submission" date="2016-11" db="EMBL/GenBank/DDBJ databases">
        <title>The macronuclear genome of Stentor coeruleus: a giant cell with tiny introns.</title>
        <authorList>
            <person name="Slabodnick M."/>
            <person name="Ruby J.G."/>
            <person name="Reiff S.B."/>
            <person name="Swart E.C."/>
            <person name="Gosai S."/>
            <person name="Prabakaran S."/>
            <person name="Witkowska E."/>
            <person name="Larue G.E."/>
            <person name="Fisher S."/>
            <person name="Freeman R.M."/>
            <person name="Gunawardena J."/>
            <person name="Chu W."/>
            <person name="Stover N.A."/>
            <person name="Gregory B.D."/>
            <person name="Nowacki M."/>
            <person name="Derisi J."/>
            <person name="Roy S.W."/>
            <person name="Marshall W.F."/>
            <person name="Sood P."/>
        </authorList>
    </citation>
    <scope>NUCLEOTIDE SEQUENCE [LARGE SCALE GENOMIC DNA]</scope>
    <source>
        <strain evidence="2">WM001</strain>
    </source>
</reference>
<keyword evidence="3" id="KW-1185">Reference proteome</keyword>
<evidence type="ECO:0000313" key="2">
    <source>
        <dbReference type="EMBL" id="OMJ71200.1"/>
    </source>
</evidence>
<sequence>MNSSPPPSDQAIPIIKKLPLPPNFKSLSRANRKTQFTLGTDKPPFSTEFSQNYKLPSVPSAQTDNQNCREVKQHHFILGSHSSPYETTASKSFEKPTTQETVRISHTPIENIYFGDNRSKKITIVRSDFTQKTPDNLSSQTKQIKELHQNRHFNFGSFTSNYSPTSKDYRAHTTVPVSYNHKDQQDNVILGNFKIKNQTEKQDKFCSKPRYVAVSQKDNIALPSSKDHVLLGSEKEIPLATSADSYRGEQVREFNDLHPAALKGNNVFFGNSQTKWESSYKQNFDEKNSRPISQIKLSGNSNFQLGFHDGALKSLAQESYAKAQSLSPINRPCHRENQVYLGGYKQSFETAYSGYGKNHENPIINDQFKREKAIFKTPPKLENNKKANFSFGNDARTFVSNFQKDFSAPEITQKTTLVNHNKDTSIVFGQSKANWTSTYTKSHS</sequence>
<dbReference type="Proteomes" id="UP000187209">
    <property type="component" value="Unassembled WGS sequence"/>
</dbReference>
<name>A0A1R2B3J6_9CILI</name>
<proteinExistence type="predicted"/>
<organism evidence="2 3">
    <name type="scientific">Stentor coeruleus</name>
    <dbReference type="NCBI Taxonomy" id="5963"/>
    <lineage>
        <taxon>Eukaryota</taxon>
        <taxon>Sar</taxon>
        <taxon>Alveolata</taxon>
        <taxon>Ciliophora</taxon>
        <taxon>Postciliodesmatophora</taxon>
        <taxon>Heterotrichea</taxon>
        <taxon>Heterotrichida</taxon>
        <taxon>Stentoridae</taxon>
        <taxon>Stentor</taxon>
    </lineage>
</organism>
<dbReference type="EMBL" id="MPUH01001014">
    <property type="protein sequence ID" value="OMJ71200.1"/>
    <property type="molecule type" value="Genomic_DNA"/>
</dbReference>
<gene>
    <name evidence="2" type="ORF">SteCoe_30667</name>
</gene>
<comment type="caution">
    <text evidence="2">The sequence shown here is derived from an EMBL/GenBank/DDBJ whole genome shotgun (WGS) entry which is preliminary data.</text>
</comment>
<evidence type="ECO:0000256" key="1">
    <source>
        <dbReference type="SAM" id="MobiDB-lite"/>
    </source>
</evidence>
<evidence type="ECO:0000313" key="3">
    <source>
        <dbReference type="Proteomes" id="UP000187209"/>
    </source>
</evidence>
<accession>A0A1R2B3J6</accession>
<feature type="region of interest" description="Disordered" evidence="1">
    <location>
        <begin position="81"/>
        <end position="100"/>
    </location>
</feature>
<protein>
    <submittedName>
        <fullName evidence="2">Uncharacterized protein</fullName>
    </submittedName>
</protein>
<dbReference type="AlphaFoldDB" id="A0A1R2B3J6"/>